<dbReference type="EMBL" id="CAJVQB010131364">
    <property type="protein sequence ID" value="CAG8853955.1"/>
    <property type="molecule type" value="Genomic_DNA"/>
</dbReference>
<accession>A0ABN7XG19</accession>
<feature type="non-terminal residue" evidence="1">
    <location>
        <position position="1"/>
    </location>
</feature>
<comment type="caution">
    <text evidence="1">The sequence shown here is derived from an EMBL/GenBank/DDBJ whole genome shotgun (WGS) entry which is preliminary data.</text>
</comment>
<reference evidence="1 2" key="1">
    <citation type="submission" date="2021-06" db="EMBL/GenBank/DDBJ databases">
        <authorList>
            <person name="Kallberg Y."/>
            <person name="Tangrot J."/>
            <person name="Rosling A."/>
        </authorList>
    </citation>
    <scope>NUCLEOTIDE SEQUENCE [LARGE SCALE GENOMIC DNA]</scope>
    <source>
        <strain evidence="1 2">120-4 pot B 10/14</strain>
    </source>
</reference>
<name>A0ABN7XG19_GIGMA</name>
<sequence>NIVVNFNTIEIYNDNIETDLRDACFELTFLLLNTNSSKNYSLKICENFYTGITKV</sequence>
<feature type="non-terminal residue" evidence="1">
    <location>
        <position position="55"/>
    </location>
</feature>
<evidence type="ECO:0000313" key="1">
    <source>
        <dbReference type="EMBL" id="CAG8853955.1"/>
    </source>
</evidence>
<evidence type="ECO:0000313" key="2">
    <source>
        <dbReference type="Proteomes" id="UP000789901"/>
    </source>
</evidence>
<gene>
    <name evidence="1" type="ORF">GMARGA_LOCUS42776</name>
</gene>
<keyword evidence="2" id="KW-1185">Reference proteome</keyword>
<dbReference type="Proteomes" id="UP000789901">
    <property type="component" value="Unassembled WGS sequence"/>
</dbReference>
<organism evidence="1 2">
    <name type="scientific">Gigaspora margarita</name>
    <dbReference type="NCBI Taxonomy" id="4874"/>
    <lineage>
        <taxon>Eukaryota</taxon>
        <taxon>Fungi</taxon>
        <taxon>Fungi incertae sedis</taxon>
        <taxon>Mucoromycota</taxon>
        <taxon>Glomeromycotina</taxon>
        <taxon>Glomeromycetes</taxon>
        <taxon>Diversisporales</taxon>
        <taxon>Gigasporaceae</taxon>
        <taxon>Gigaspora</taxon>
    </lineage>
</organism>
<proteinExistence type="predicted"/>
<protein>
    <submittedName>
        <fullName evidence="1">38956_t:CDS:1</fullName>
    </submittedName>
</protein>